<evidence type="ECO:0000256" key="14">
    <source>
        <dbReference type="SAM" id="MobiDB-lite"/>
    </source>
</evidence>
<evidence type="ECO:0000256" key="10">
    <source>
        <dbReference type="ARBA" id="ARBA00038627"/>
    </source>
</evidence>
<accession>A0AAV6S1F8</accession>
<dbReference type="FunFam" id="4.10.280.10:FF:000048">
    <property type="entry name" value="DNA-binding protein inhibitor ID-4"/>
    <property type="match status" value="1"/>
</dbReference>
<comment type="subunit">
    <text evidence="10">Heterodimer with other HLH proteins.</text>
</comment>
<dbReference type="GO" id="GO:0046983">
    <property type="term" value="F:protein dimerization activity"/>
    <property type="evidence" value="ECO:0007669"/>
    <property type="project" value="InterPro"/>
</dbReference>
<dbReference type="Pfam" id="PF00010">
    <property type="entry name" value="HLH"/>
    <property type="match status" value="1"/>
</dbReference>
<evidence type="ECO:0000256" key="4">
    <source>
        <dbReference type="ARBA" id="ARBA00022490"/>
    </source>
</evidence>
<keyword evidence="9" id="KW-0539">Nucleus</keyword>
<dbReference type="GO" id="GO:0000122">
    <property type="term" value="P:negative regulation of transcription by RNA polymerase II"/>
    <property type="evidence" value="ECO:0007669"/>
    <property type="project" value="InterPro"/>
</dbReference>
<comment type="subcellular location">
    <subcellularLocation>
        <location evidence="2">Cytoplasm</location>
    </subcellularLocation>
    <subcellularLocation>
        <location evidence="1">Nucleus</location>
    </subcellularLocation>
</comment>
<dbReference type="GO" id="GO:0005634">
    <property type="term" value="C:nucleus"/>
    <property type="evidence" value="ECO:0007669"/>
    <property type="project" value="UniProtKB-SubCell"/>
</dbReference>
<proteinExistence type="predicted"/>
<keyword evidence="4" id="KW-0963">Cytoplasm</keyword>
<dbReference type="PANTHER" id="PTHR11723:SF5">
    <property type="entry name" value="DNA-BINDING PROTEIN INHIBITOR ID-2"/>
    <property type="match status" value="1"/>
</dbReference>
<evidence type="ECO:0000256" key="11">
    <source>
        <dbReference type="ARBA" id="ARBA00040558"/>
    </source>
</evidence>
<dbReference type="EMBL" id="JAGKHQ010000008">
    <property type="protein sequence ID" value="KAG7511236.1"/>
    <property type="molecule type" value="Genomic_DNA"/>
</dbReference>
<evidence type="ECO:0000259" key="15">
    <source>
        <dbReference type="PROSITE" id="PS50888"/>
    </source>
</evidence>
<keyword evidence="17" id="KW-1185">Reference proteome</keyword>
<evidence type="ECO:0000256" key="2">
    <source>
        <dbReference type="ARBA" id="ARBA00004496"/>
    </source>
</evidence>
<feature type="compositionally biased region" description="Basic residues" evidence="14">
    <location>
        <begin position="121"/>
        <end position="132"/>
    </location>
</feature>
<evidence type="ECO:0000256" key="1">
    <source>
        <dbReference type="ARBA" id="ARBA00004123"/>
    </source>
</evidence>
<dbReference type="GO" id="GO:0032922">
    <property type="term" value="P:circadian regulation of gene expression"/>
    <property type="evidence" value="ECO:0007669"/>
    <property type="project" value="TreeGrafter"/>
</dbReference>
<name>A0AAV6S1F8_SOLSE</name>
<evidence type="ECO:0000256" key="3">
    <source>
        <dbReference type="ARBA" id="ARBA00022473"/>
    </source>
</evidence>
<evidence type="ECO:0000256" key="5">
    <source>
        <dbReference type="ARBA" id="ARBA00022491"/>
    </source>
</evidence>
<protein>
    <recommendedName>
        <fullName evidence="11">DNA-binding protein inhibitor ID-4</fullName>
    </recommendedName>
    <alternativeName>
        <fullName evidence="13">Inhibitor of DNA binding 4</fullName>
    </alternativeName>
    <alternativeName>
        <fullName evidence="12">Inhibitor of differentiation 4</fullName>
    </alternativeName>
</protein>
<evidence type="ECO:0000313" key="17">
    <source>
        <dbReference type="Proteomes" id="UP000693946"/>
    </source>
</evidence>
<keyword evidence="5" id="KW-0678">Repressor</keyword>
<comment type="caution">
    <text evidence="16">The sequence shown here is derived from an EMBL/GenBank/DDBJ whole genome shotgun (WGS) entry which is preliminary data.</text>
</comment>
<dbReference type="AlphaFoldDB" id="A0AAV6S1F8"/>
<gene>
    <name evidence="16" type="ORF">JOB18_044578</name>
</gene>
<dbReference type="GO" id="GO:0030154">
    <property type="term" value="P:cell differentiation"/>
    <property type="evidence" value="ECO:0007669"/>
    <property type="project" value="TreeGrafter"/>
</dbReference>
<evidence type="ECO:0000256" key="12">
    <source>
        <dbReference type="ARBA" id="ARBA00042952"/>
    </source>
</evidence>
<dbReference type="InterPro" id="IPR011598">
    <property type="entry name" value="bHLH_dom"/>
</dbReference>
<evidence type="ECO:0000256" key="6">
    <source>
        <dbReference type="ARBA" id="ARBA00023015"/>
    </source>
</evidence>
<reference evidence="16 17" key="1">
    <citation type="journal article" date="2021" name="Sci. Rep.">
        <title>Chromosome anchoring in Senegalese sole (Solea senegalensis) reveals sex-associated markers and genome rearrangements in flatfish.</title>
        <authorList>
            <person name="Guerrero-Cozar I."/>
            <person name="Gomez-Garrido J."/>
            <person name="Berbel C."/>
            <person name="Martinez-Blanch J.F."/>
            <person name="Alioto T."/>
            <person name="Claros M.G."/>
            <person name="Gagnaire P.A."/>
            <person name="Manchado M."/>
        </authorList>
    </citation>
    <scope>NUCLEOTIDE SEQUENCE [LARGE SCALE GENOMIC DNA]</scope>
    <source>
        <strain evidence="16">Sse05_10M</strain>
    </source>
</reference>
<dbReference type="PROSITE" id="PS50888">
    <property type="entry name" value="BHLH"/>
    <property type="match status" value="1"/>
</dbReference>
<sequence length="152" mass="16846">MKAISPVRSFRKSSGVNYSEHSLGISRSKTPVDDPLSLLYNMNDCYSKLKELVPSIPQNKNVSKMEILQHVIDYILDLQIALDSSTSASCHYSPRSCRQSCGQMTAGLCIVKAVFGQDARGRKKRKKKKRRTWGAGLSHPLCPPPPLLSSVL</sequence>
<dbReference type="Proteomes" id="UP000693946">
    <property type="component" value="Linkage Group LG16"/>
</dbReference>
<dbReference type="CDD" id="cd19692">
    <property type="entry name" value="bHLH_dnHLH_ID2"/>
    <property type="match status" value="1"/>
</dbReference>
<keyword evidence="6" id="KW-0805">Transcription regulation</keyword>
<dbReference type="SMART" id="SM00353">
    <property type="entry name" value="HLH"/>
    <property type="match status" value="1"/>
</dbReference>
<feature type="domain" description="BHLH" evidence="15">
    <location>
        <begin position="26"/>
        <end position="78"/>
    </location>
</feature>
<dbReference type="GO" id="GO:0005737">
    <property type="term" value="C:cytoplasm"/>
    <property type="evidence" value="ECO:0007669"/>
    <property type="project" value="UniProtKB-SubCell"/>
</dbReference>
<evidence type="ECO:0000313" key="16">
    <source>
        <dbReference type="EMBL" id="KAG7511236.1"/>
    </source>
</evidence>
<evidence type="ECO:0000256" key="9">
    <source>
        <dbReference type="ARBA" id="ARBA00023242"/>
    </source>
</evidence>
<keyword evidence="8" id="KW-0804">Transcription</keyword>
<evidence type="ECO:0000256" key="8">
    <source>
        <dbReference type="ARBA" id="ARBA00023163"/>
    </source>
</evidence>
<keyword evidence="3" id="KW-0217">Developmental protein</keyword>
<evidence type="ECO:0000256" key="13">
    <source>
        <dbReference type="ARBA" id="ARBA00043118"/>
    </source>
</evidence>
<evidence type="ECO:0000256" key="7">
    <source>
        <dbReference type="ARBA" id="ARBA00023108"/>
    </source>
</evidence>
<dbReference type="InterPro" id="IPR026052">
    <property type="entry name" value="DNA-bd_prot-inh"/>
</dbReference>
<organism evidence="16 17">
    <name type="scientific">Solea senegalensis</name>
    <name type="common">Senegalese sole</name>
    <dbReference type="NCBI Taxonomy" id="28829"/>
    <lineage>
        <taxon>Eukaryota</taxon>
        <taxon>Metazoa</taxon>
        <taxon>Chordata</taxon>
        <taxon>Craniata</taxon>
        <taxon>Vertebrata</taxon>
        <taxon>Euteleostomi</taxon>
        <taxon>Actinopterygii</taxon>
        <taxon>Neopterygii</taxon>
        <taxon>Teleostei</taxon>
        <taxon>Neoteleostei</taxon>
        <taxon>Acanthomorphata</taxon>
        <taxon>Carangaria</taxon>
        <taxon>Pleuronectiformes</taxon>
        <taxon>Pleuronectoidei</taxon>
        <taxon>Soleidae</taxon>
        <taxon>Solea</taxon>
    </lineage>
</organism>
<feature type="region of interest" description="Disordered" evidence="14">
    <location>
        <begin position="120"/>
        <end position="139"/>
    </location>
</feature>
<dbReference type="PANTHER" id="PTHR11723">
    <property type="entry name" value="DNA-BINDING PROTEIN INHIBITOR"/>
    <property type="match status" value="1"/>
</dbReference>
<keyword evidence="7" id="KW-0090">Biological rhythms</keyword>